<proteinExistence type="predicted"/>
<dbReference type="EMBL" id="JBBXMP010000144">
    <property type="protein sequence ID" value="KAL0061212.1"/>
    <property type="molecule type" value="Genomic_DNA"/>
</dbReference>
<sequence length="164" mass="18775">MNPLPIAPHSLDPSRAPPRFPVDKTPGPYNYYSRKVAGAAFRPNSTAVFPDGSKPTDITADARRPFVMEGAHYFDPRQGIDASVLPFTPEEQLLFYQELDSDVDLDKLTMAYREGLRYSHPVDFVAQYRWPLGNRRRCRIRSSAGRDVRFAGRFQREYHLEQGV</sequence>
<feature type="region of interest" description="Disordered" evidence="1">
    <location>
        <begin position="1"/>
        <end position="24"/>
    </location>
</feature>
<keyword evidence="3" id="KW-1185">Reference proteome</keyword>
<dbReference type="Proteomes" id="UP001437256">
    <property type="component" value="Unassembled WGS sequence"/>
</dbReference>
<name>A0ABR2ZL83_9AGAR</name>
<gene>
    <name evidence="2" type="ORF">AAF712_011971</name>
</gene>
<evidence type="ECO:0000313" key="2">
    <source>
        <dbReference type="EMBL" id="KAL0061212.1"/>
    </source>
</evidence>
<evidence type="ECO:0000256" key="1">
    <source>
        <dbReference type="SAM" id="MobiDB-lite"/>
    </source>
</evidence>
<protein>
    <submittedName>
        <fullName evidence="2">Uncharacterized protein</fullName>
    </submittedName>
</protein>
<organism evidence="2 3">
    <name type="scientific">Marasmius tenuissimus</name>
    <dbReference type="NCBI Taxonomy" id="585030"/>
    <lineage>
        <taxon>Eukaryota</taxon>
        <taxon>Fungi</taxon>
        <taxon>Dikarya</taxon>
        <taxon>Basidiomycota</taxon>
        <taxon>Agaricomycotina</taxon>
        <taxon>Agaricomycetes</taxon>
        <taxon>Agaricomycetidae</taxon>
        <taxon>Agaricales</taxon>
        <taxon>Marasmiineae</taxon>
        <taxon>Marasmiaceae</taxon>
        <taxon>Marasmius</taxon>
    </lineage>
</organism>
<accession>A0ABR2ZL83</accession>
<evidence type="ECO:0000313" key="3">
    <source>
        <dbReference type="Proteomes" id="UP001437256"/>
    </source>
</evidence>
<reference evidence="2 3" key="1">
    <citation type="submission" date="2024-05" db="EMBL/GenBank/DDBJ databases">
        <title>A draft genome resource for the thread blight pathogen Marasmius tenuissimus strain MS-2.</title>
        <authorList>
            <person name="Yulfo-Soto G.E."/>
            <person name="Baruah I.K."/>
            <person name="Amoako-Attah I."/>
            <person name="Bukari Y."/>
            <person name="Meinhardt L.W."/>
            <person name="Bailey B.A."/>
            <person name="Cohen S.P."/>
        </authorList>
    </citation>
    <scope>NUCLEOTIDE SEQUENCE [LARGE SCALE GENOMIC DNA]</scope>
    <source>
        <strain evidence="2 3">MS-2</strain>
    </source>
</reference>
<comment type="caution">
    <text evidence="2">The sequence shown here is derived from an EMBL/GenBank/DDBJ whole genome shotgun (WGS) entry which is preliminary data.</text>
</comment>